<dbReference type="AlphaFoldDB" id="A0A5E4MUA1"/>
<gene>
    <name evidence="4" type="ORF">CINCED_3A022452</name>
</gene>
<sequence>MDINDIKCLKWNKSNFKQSYELDCTKYTLALKPSCWLNLKTRGCPLKVSYLGQTNRLASLDNLNIITVHDWSKANIKTIKSKYTHTSKLTNLSSNYSGNQIATCSDNGKIQLWNFKFSNCMMSTEFRGHYQSVRYIAYSTNNNYLISCSNDKTFKIWDCQTTKFLASNMFHHNWVNEAKFFKENKVVVSCSRDSRIQVFDCCSGKCVAKFNLSPDYAETLALQEEFSIAVGTQQGTVQVFDLRALKVVQKYSEHTSQVNCIQYQYKTPCLVSVSKDKKLNVYDTNEGRFLYSIDHFNEIKTMDISSDDQLLATTYFHFDNEVKIKILVKLSVI</sequence>
<dbReference type="PROSITE" id="PS50082">
    <property type="entry name" value="WD_REPEATS_2"/>
    <property type="match status" value="3"/>
</dbReference>
<keyword evidence="2" id="KW-0677">Repeat</keyword>
<dbReference type="SUPFAM" id="SSF50978">
    <property type="entry name" value="WD40 repeat-like"/>
    <property type="match status" value="1"/>
</dbReference>
<dbReference type="OrthoDB" id="10264588at2759"/>
<accession>A0A5E4MUA1</accession>
<dbReference type="InterPro" id="IPR015943">
    <property type="entry name" value="WD40/YVTN_repeat-like_dom_sf"/>
</dbReference>
<dbReference type="SMART" id="SM00320">
    <property type="entry name" value="WD40"/>
    <property type="match status" value="5"/>
</dbReference>
<proteinExistence type="predicted"/>
<dbReference type="Proteomes" id="UP000325440">
    <property type="component" value="Unassembled WGS sequence"/>
</dbReference>
<dbReference type="PANTHER" id="PTHR44019">
    <property type="entry name" value="WD REPEAT-CONTAINING PROTEIN 55"/>
    <property type="match status" value="1"/>
</dbReference>
<dbReference type="InterPro" id="IPR036322">
    <property type="entry name" value="WD40_repeat_dom_sf"/>
</dbReference>
<dbReference type="EMBL" id="CABPRJ010001428">
    <property type="protein sequence ID" value="VVC35843.1"/>
    <property type="molecule type" value="Genomic_DNA"/>
</dbReference>
<dbReference type="InterPro" id="IPR001680">
    <property type="entry name" value="WD40_rpt"/>
</dbReference>
<dbReference type="PANTHER" id="PTHR44019:SF8">
    <property type="entry name" value="POC1 CENTRIOLAR PROTEIN HOMOLOG"/>
    <property type="match status" value="1"/>
</dbReference>
<evidence type="ECO:0000256" key="3">
    <source>
        <dbReference type="PROSITE-ProRule" id="PRU00221"/>
    </source>
</evidence>
<dbReference type="Gene3D" id="2.130.10.10">
    <property type="entry name" value="YVTN repeat-like/Quinoprotein amine dehydrogenase"/>
    <property type="match status" value="2"/>
</dbReference>
<protein>
    <submittedName>
        <fullName evidence="4">WD40/YVTN repeat-like-containing domain,WD40-repeat-containing domain,WD40 repeat,WD40 repeat</fullName>
    </submittedName>
</protein>
<dbReference type="PROSITE" id="PS00678">
    <property type="entry name" value="WD_REPEATS_1"/>
    <property type="match status" value="1"/>
</dbReference>
<keyword evidence="1 3" id="KW-0853">WD repeat</keyword>
<organism evidence="4 5">
    <name type="scientific">Cinara cedri</name>
    <dbReference type="NCBI Taxonomy" id="506608"/>
    <lineage>
        <taxon>Eukaryota</taxon>
        <taxon>Metazoa</taxon>
        <taxon>Ecdysozoa</taxon>
        <taxon>Arthropoda</taxon>
        <taxon>Hexapoda</taxon>
        <taxon>Insecta</taxon>
        <taxon>Pterygota</taxon>
        <taxon>Neoptera</taxon>
        <taxon>Paraneoptera</taxon>
        <taxon>Hemiptera</taxon>
        <taxon>Sternorrhyncha</taxon>
        <taxon>Aphidomorpha</taxon>
        <taxon>Aphidoidea</taxon>
        <taxon>Aphididae</taxon>
        <taxon>Lachninae</taxon>
        <taxon>Cinara</taxon>
    </lineage>
</organism>
<name>A0A5E4MUA1_9HEMI</name>
<evidence type="ECO:0000313" key="5">
    <source>
        <dbReference type="Proteomes" id="UP000325440"/>
    </source>
</evidence>
<reference evidence="4 5" key="1">
    <citation type="submission" date="2019-08" db="EMBL/GenBank/DDBJ databases">
        <authorList>
            <person name="Alioto T."/>
            <person name="Alioto T."/>
            <person name="Gomez Garrido J."/>
        </authorList>
    </citation>
    <scope>NUCLEOTIDE SEQUENCE [LARGE SCALE GENOMIC DNA]</scope>
</reference>
<dbReference type="PROSITE" id="PS50294">
    <property type="entry name" value="WD_REPEATS_REGION"/>
    <property type="match status" value="1"/>
</dbReference>
<evidence type="ECO:0000256" key="2">
    <source>
        <dbReference type="ARBA" id="ARBA00022737"/>
    </source>
</evidence>
<keyword evidence="5" id="KW-1185">Reference proteome</keyword>
<feature type="repeat" description="WD" evidence="3">
    <location>
        <begin position="126"/>
        <end position="167"/>
    </location>
</feature>
<dbReference type="Pfam" id="PF00400">
    <property type="entry name" value="WD40"/>
    <property type="match status" value="4"/>
</dbReference>
<evidence type="ECO:0000256" key="1">
    <source>
        <dbReference type="ARBA" id="ARBA00022574"/>
    </source>
</evidence>
<feature type="repeat" description="WD" evidence="3">
    <location>
        <begin position="251"/>
        <end position="292"/>
    </location>
</feature>
<dbReference type="InterPro" id="IPR050505">
    <property type="entry name" value="WDR55/POC1"/>
</dbReference>
<evidence type="ECO:0000313" key="4">
    <source>
        <dbReference type="EMBL" id="VVC35843.1"/>
    </source>
</evidence>
<feature type="repeat" description="WD" evidence="3">
    <location>
        <begin position="82"/>
        <end position="123"/>
    </location>
</feature>
<dbReference type="InterPro" id="IPR019775">
    <property type="entry name" value="WD40_repeat_CS"/>
</dbReference>